<dbReference type="EMBL" id="CP061470">
    <property type="protein sequence ID" value="QNU18613.1"/>
    <property type="molecule type" value="Genomic_DNA"/>
</dbReference>
<dbReference type="Proteomes" id="UP000516388">
    <property type="component" value="Chromosome"/>
</dbReference>
<dbReference type="RefSeq" id="WP_060787981.1">
    <property type="nucleotide sequence ID" value="NZ_CP061470.1"/>
</dbReference>
<gene>
    <name evidence="2" type="ORF">IC807_02700</name>
</gene>
<dbReference type="KEGG" id="gza:IC807_02700"/>
<sequence>MAASAFYATIGLDERVRPLHKKLDKKMFYDYADLTKKEKDYMTKDIERIELTYLLTSRVINIQPFVNDDYHYEGVMFITVRLRTESKDAHVSVIGEIIQKTVPNPTVIVFEKEGNVRIGTCRKRLNKNDRTKTVAEEWAYTPWFSLDHADETVKQFLRAVHMTKLSFANFFRFYQDIHLAVQAFQHAKAIGAFYIAADEQSKQLVAQIEQAEVEIAKWKNEIKKETQFNRKVEYHMKIQQLTKQIEQWKQQLRGKEQHDGETGWKIARPCQNKH</sequence>
<dbReference type="InterPro" id="IPR025503">
    <property type="entry name" value="DUF4391"/>
</dbReference>
<protein>
    <submittedName>
        <fullName evidence="2">DUF4391 domain-containing protein</fullName>
    </submittedName>
</protein>
<reference evidence="2 3" key="1">
    <citation type="submission" date="2020-09" db="EMBL/GenBank/DDBJ databases">
        <title>Complete Geobacillus genomes through the use of hybrid genome assembly.</title>
        <authorList>
            <person name="Vera D.L."/>
            <person name="Venkateswaran K."/>
            <person name="Singh N.K."/>
            <person name="Landry K."/>
        </authorList>
    </citation>
    <scope>NUCLEOTIDE SEQUENCE [LARGE SCALE GENOMIC DNA]</scope>
    <source>
        <strain evidence="2 3">SURF-189</strain>
    </source>
</reference>
<proteinExistence type="predicted"/>
<organism evidence="2 3">
    <name type="scientific">Geobacillus zalihae</name>
    <dbReference type="NCBI Taxonomy" id="213419"/>
    <lineage>
        <taxon>Bacteria</taxon>
        <taxon>Bacillati</taxon>
        <taxon>Bacillota</taxon>
        <taxon>Bacilli</taxon>
        <taxon>Bacillales</taxon>
        <taxon>Anoxybacillaceae</taxon>
        <taxon>Geobacillus</taxon>
    </lineage>
</organism>
<keyword evidence="3" id="KW-1185">Reference proteome</keyword>
<name>A0A1V9C746_9BACL</name>
<dbReference type="AlphaFoldDB" id="A0A1V9C746"/>
<evidence type="ECO:0000313" key="3">
    <source>
        <dbReference type="Proteomes" id="UP000516388"/>
    </source>
</evidence>
<evidence type="ECO:0000313" key="2">
    <source>
        <dbReference type="EMBL" id="QNU18613.1"/>
    </source>
</evidence>
<feature type="region of interest" description="Disordered" evidence="1">
    <location>
        <begin position="254"/>
        <end position="274"/>
    </location>
</feature>
<dbReference type="Pfam" id="PF14335">
    <property type="entry name" value="DUF4391"/>
    <property type="match status" value="1"/>
</dbReference>
<accession>A0A1V9C746</accession>
<evidence type="ECO:0000256" key="1">
    <source>
        <dbReference type="SAM" id="MobiDB-lite"/>
    </source>
</evidence>